<keyword evidence="2" id="KW-1185">Reference proteome</keyword>
<gene>
    <name evidence="1" type="ORF">A1O5_01590</name>
</gene>
<protein>
    <submittedName>
        <fullName evidence="1">Uncharacterized protein</fullName>
    </submittedName>
</protein>
<comment type="caution">
    <text evidence="1">The sequence shown here is derived from an EMBL/GenBank/DDBJ whole genome shotgun (WGS) entry which is preliminary data.</text>
</comment>
<dbReference type="AlphaFoldDB" id="W9XXB2"/>
<sequence>MSRVQDIINSPLQVPAKSWTTVTDDDLISHLMSLWFIWAHPWWHWVDQKQFLKAMQAAFLTDSVHDYLLDTLAEDGTEPDLEL</sequence>
<dbReference type="PANTHER" id="PTHR47256">
    <property type="entry name" value="ZN(II)2CYS6 TRANSCRIPTION FACTOR (EUROFUNG)-RELATED"/>
    <property type="match status" value="1"/>
</dbReference>
<dbReference type="GeneID" id="19186323"/>
<dbReference type="HOGENOM" id="CLU_2542396_0_0_1"/>
<name>W9XXB2_9EURO</name>
<proteinExistence type="predicted"/>
<dbReference type="OrthoDB" id="2593732at2759"/>
<dbReference type="InterPro" id="IPR053187">
    <property type="entry name" value="Notoamide_regulator"/>
</dbReference>
<dbReference type="PANTHER" id="PTHR47256:SF1">
    <property type="entry name" value="ZN(II)2CYS6 TRANSCRIPTION FACTOR (EUROFUNG)"/>
    <property type="match status" value="1"/>
</dbReference>
<dbReference type="STRING" id="1182543.W9XXB2"/>
<dbReference type="Proteomes" id="UP000019471">
    <property type="component" value="Unassembled WGS sequence"/>
</dbReference>
<organism evidence="1 2">
    <name type="scientific">Cladophialophora psammophila CBS 110553</name>
    <dbReference type="NCBI Taxonomy" id="1182543"/>
    <lineage>
        <taxon>Eukaryota</taxon>
        <taxon>Fungi</taxon>
        <taxon>Dikarya</taxon>
        <taxon>Ascomycota</taxon>
        <taxon>Pezizomycotina</taxon>
        <taxon>Eurotiomycetes</taxon>
        <taxon>Chaetothyriomycetidae</taxon>
        <taxon>Chaetothyriales</taxon>
        <taxon>Herpotrichiellaceae</taxon>
        <taxon>Cladophialophora</taxon>
    </lineage>
</organism>
<accession>W9XXB2</accession>
<evidence type="ECO:0000313" key="2">
    <source>
        <dbReference type="Proteomes" id="UP000019471"/>
    </source>
</evidence>
<dbReference type="RefSeq" id="XP_007740396.1">
    <property type="nucleotide sequence ID" value="XM_007742206.1"/>
</dbReference>
<dbReference type="EMBL" id="AMGX01000002">
    <property type="protein sequence ID" value="EXJ74894.1"/>
    <property type="molecule type" value="Genomic_DNA"/>
</dbReference>
<reference evidence="1 2" key="1">
    <citation type="submission" date="2013-03" db="EMBL/GenBank/DDBJ databases">
        <title>The Genome Sequence of Cladophialophora psammophila CBS 110553.</title>
        <authorList>
            <consortium name="The Broad Institute Genomics Platform"/>
            <person name="Cuomo C."/>
            <person name="de Hoog S."/>
            <person name="Gorbushina A."/>
            <person name="Walker B."/>
            <person name="Young S.K."/>
            <person name="Zeng Q."/>
            <person name="Gargeya S."/>
            <person name="Fitzgerald M."/>
            <person name="Haas B."/>
            <person name="Abouelleil A."/>
            <person name="Allen A.W."/>
            <person name="Alvarado L."/>
            <person name="Arachchi H.M."/>
            <person name="Berlin A.M."/>
            <person name="Chapman S.B."/>
            <person name="Gainer-Dewar J."/>
            <person name="Goldberg J."/>
            <person name="Griggs A."/>
            <person name="Gujja S."/>
            <person name="Hansen M."/>
            <person name="Howarth C."/>
            <person name="Imamovic A."/>
            <person name="Ireland A."/>
            <person name="Larimer J."/>
            <person name="McCowan C."/>
            <person name="Murphy C."/>
            <person name="Pearson M."/>
            <person name="Poon T.W."/>
            <person name="Priest M."/>
            <person name="Roberts A."/>
            <person name="Saif S."/>
            <person name="Shea T."/>
            <person name="Sisk P."/>
            <person name="Sykes S."/>
            <person name="Wortman J."/>
            <person name="Nusbaum C."/>
            <person name="Birren B."/>
        </authorList>
    </citation>
    <scope>NUCLEOTIDE SEQUENCE [LARGE SCALE GENOMIC DNA]</scope>
    <source>
        <strain evidence="1 2">CBS 110553</strain>
    </source>
</reference>
<evidence type="ECO:0000313" key="1">
    <source>
        <dbReference type="EMBL" id="EXJ74894.1"/>
    </source>
</evidence>